<dbReference type="Pfam" id="PF17862">
    <property type="entry name" value="AAA_lid_3"/>
    <property type="match status" value="1"/>
</dbReference>
<dbReference type="InterPro" id="IPR032501">
    <property type="entry name" value="Prot_ATP_ID_OB_2nd"/>
</dbReference>
<evidence type="ECO:0000256" key="2">
    <source>
        <dbReference type="ARBA" id="ARBA00004496"/>
    </source>
</evidence>
<gene>
    <name evidence="12" type="ORF">CHYS00102_LOCUS3913</name>
</gene>
<dbReference type="Pfam" id="PF16450">
    <property type="entry name" value="Prot_ATP_ID_OB_C"/>
    <property type="match status" value="1"/>
</dbReference>
<dbReference type="GO" id="GO:0016887">
    <property type="term" value="F:ATP hydrolysis activity"/>
    <property type="evidence" value="ECO:0007669"/>
    <property type="project" value="InterPro"/>
</dbReference>
<comment type="subcellular location">
    <subcellularLocation>
        <location evidence="2">Cytoplasm</location>
    </subcellularLocation>
    <subcellularLocation>
        <location evidence="1">Nucleus</location>
    </subcellularLocation>
</comment>
<feature type="domain" description="AAA+ ATPase" evidence="11">
    <location>
        <begin position="177"/>
        <end position="316"/>
    </location>
</feature>
<dbReference type="SMART" id="SM00382">
    <property type="entry name" value="AAA"/>
    <property type="match status" value="1"/>
</dbReference>
<dbReference type="GO" id="GO:0005737">
    <property type="term" value="C:cytoplasm"/>
    <property type="evidence" value="ECO:0007669"/>
    <property type="project" value="UniProtKB-SubCell"/>
</dbReference>
<name>A0A7S1B6Y1_9STRA</name>
<dbReference type="Gene3D" id="1.10.8.60">
    <property type="match status" value="1"/>
</dbReference>
<dbReference type="GO" id="GO:0005634">
    <property type="term" value="C:nucleus"/>
    <property type="evidence" value="ECO:0007669"/>
    <property type="project" value="UniProtKB-SubCell"/>
</dbReference>
<dbReference type="InterPro" id="IPR012340">
    <property type="entry name" value="NA-bd_OB-fold"/>
</dbReference>
<dbReference type="Gene3D" id="3.40.50.300">
    <property type="entry name" value="P-loop containing nucleotide triphosphate hydrolases"/>
    <property type="match status" value="1"/>
</dbReference>
<feature type="coiled-coil region" evidence="10">
    <location>
        <begin position="17"/>
        <end position="51"/>
    </location>
</feature>
<dbReference type="FunFam" id="2.40.50.140:FF:000168">
    <property type="entry name" value="26S protease regulatory subunit 10B"/>
    <property type="match status" value="1"/>
</dbReference>
<keyword evidence="4" id="KW-0963">Cytoplasm</keyword>
<organism evidence="12">
    <name type="scientific">Corethron hystrix</name>
    <dbReference type="NCBI Taxonomy" id="216773"/>
    <lineage>
        <taxon>Eukaryota</taxon>
        <taxon>Sar</taxon>
        <taxon>Stramenopiles</taxon>
        <taxon>Ochrophyta</taxon>
        <taxon>Bacillariophyta</taxon>
        <taxon>Coscinodiscophyceae</taxon>
        <taxon>Corethrophycidae</taxon>
        <taxon>Corethrales</taxon>
        <taxon>Corethraceae</taxon>
        <taxon>Corethron</taxon>
    </lineage>
</organism>
<evidence type="ECO:0000259" key="11">
    <source>
        <dbReference type="SMART" id="SM00382"/>
    </source>
</evidence>
<sequence>MSALPDTPERRSILLQYRNKIREHREMESRLKTMRRDVAGLVEDYDKTERDLGALQSVGQIIGDVLKHLGKDKFIVKASSGPRYVVGCRNRLRPERLKAGTRVALDMTTLTIMRVLPREVDPTVFHMQSTEGGEGEGESKVSFGDIGGLGEQVKELREVIELPLTNPELFVRVGIKAPKGVLLYGPPGTGKTLLARALASNISATFLKVVASAIVDKYIGESARIIREMFGFARDHQPCVIFMDEIDAIGGSRFSEGTSADREIQRTLMELLNQMDGFEEQGQVKMVMATNRPDILDPALLRPGRLDRKIEIPEPNETQRYEILKIHSQKITKRGDIDYESVVKLADGLNGADLRNVCTEAGLFAIRADRDYVLEEDYMKAVRKILDNKKLESKLDYSKV</sequence>
<comment type="similarity">
    <text evidence="3 9">Belongs to the AAA ATPase family.</text>
</comment>
<keyword evidence="8" id="KW-0539">Nucleus</keyword>
<accession>A0A7S1B6Y1</accession>
<evidence type="ECO:0000256" key="10">
    <source>
        <dbReference type="SAM" id="Coils"/>
    </source>
</evidence>
<dbReference type="InterPro" id="IPR041569">
    <property type="entry name" value="AAA_lid_3"/>
</dbReference>
<evidence type="ECO:0000256" key="9">
    <source>
        <dbReference type="RuleBase" id="RU003651"/>
    </source>
</evidence>
<evidence type="ECO:0000256" key="1">
    <source>
        <dbReference type="ARBA" id="ARBA00004123"/>
    </source>
</evidence>
<keyword evidence="10" id="KW-0175">Coiled coil</keyword>
<keyword evidence="6 9" id="KW-0067">ATP-binding</keyword>
<dbReference type="SUPFAM" id="SSF52540">
    <property type="entry name" value="P-loop containing nucleoside triphosphate hydrolases"/>
    <property type="match status" value="1"/>
</dbReference>
<dbReference type="GO" id="GO:0005524">
    <property type="term" value="F:ATP binding"/>
    <property type="evidence" value="ECO:0007669"/>
    <property type="project" value="UniProtKB-KW"/>
</dbReference>
<dbReference type="Pfam" id="PF00004">
    <property type="entry name" value="AAA"/>
    <property type="match status" value="1"/>
</dbReference>
<evidence type="ECO:0000313" key="12">
    <source>
        <dbReference type="EMBL" id="CAD8876735.1"/>
    </source>
</evidence>
<evidence type="ECO:0000256" key="3">
    <source>
        <dbReference type="ARBA" id="ARBA00006914"/>
    </source>
</evidence>
<dbReference type="PANTHER" id="PTHR23073">
    <property type="entry name" value="26S PROTEASOME REGULATORY SUBUNIT"/>
    <property type="match status" value="1"/>
</dbReference>
<dbReference type="InterPro" id="IPR050221">
    <property type="entry name" value="26S_Proteasome_ATPase"/>
</dbReference>
<evidence type="ECO:0000256" key="6">
    <source>
        <dbReference type="ARBA" id="ARBA00022840"/>
    </source>
</evidence>
<keyword evidence="7" id="KW-0647">Proteasome</keyword>
<dbReference type="EMBL" id="HBFR01005540">
    <property type="protein sequence ID" value="CAD8876735.1"/>
    <property type="molecule type" value="Transcribed_RNA"/>
</dbReference>
<evidence type="ECO:0000256" key="5">
    <source>
        <dbReference type="ARBA" id="ARBA00022741"/>
    </source>
</evidence>
<evidence type="ECO:0000256" key="7">
    <source>
        <dbReference type="ARBA" id="ARBA00022942"/>
    </source>
</evidence>
<dbReference type="InterPro" id="IPR003960">
    <property type="entry name" value="ATPase_AAA_CS"/>
</dbReference>
<proteinExistence type="inferred from homology"/>
<dbReference type="InterPro" id="IPR003593">
    <property type="entry name" value="AAA+_ATPase"/>
</dbReference>
<dbReference type="InterPro" id="IPR003959">
    <property type="entry name" value="ATPase_AAA_core"/>
</dbReference>
<dbReference type="Gene3D" id="2.40.50.140">
    <property type="entry name" value="Nucleic acid-binding proteins"/>
    <property type="match status" value="1"/>
</dbReference>
<reference evidence="12" key="1">
    <citation type="submission" date="2021-01" db="EMBL/GenBank/DDBJ databases">
        <authorList>
            <person name="Corre E."/>
            <person name="Pelletier E."/>
            <person name="Niang G."/>
            <person name="Scheremetjew M."/>
            <person name="Finn R."/>
            <person name="Kale V."/>
            <person name="Holt S."/>
            <person name="Cochrane G."/>
            <person name="Meng A."/>
            <person name="Brown T."/>
            <person name="Cohen L."/>
        </authorList>
    </citation>
    <scope>NUCLEOTIDE SEQUENCE</scope>
    <source>
        <strain evidence="12">308</strain>
    </source>
</reference>
<protein>
    <recommendedName>
        <fullName evidence="11">AAA+ ATPase domain-containing protein</fullName>
    </recommendedName>
</protein>
<dbReference type="FunFam" id="3.40.50.300:FF:000034">
    <property type="entry name" value="26S protease regulatory subunit 10B"/>
    <property type="match status" value="1"/>
</dbReference>
<dbReference type="InterPro" id="IPR027417">
    <property type="entry name" value="P-loop_NTPase"/>
</dbReference>
<dbReference type="FunFam" id="1.10.8.60:FF:000008">
    <property type="entry name" value="26S protease regulatory subunit 10B"/>
    <property type="match status" value="1"/>
</dbReference>
<keyword evidence="5 9" id="KW-0547">Nucleotide-binding</keyword>
<evidence type="ECO:0000256" key="8">
    <source>
        <dbReference type="ARBA" id="ARBA00023242"/>
    </source>
</evidence>
<dbReference type="GO" id="GO:0000502">
    <property type="term" value="C:proteasome complex"/>
    <property type="evidence" value="ECO:0007669"/>
    <property type="project" value="UniProtKB-KW"/>
</dbReference>
<evidence type="ECO:0000256" key="4">
    <source>
        <dbReference type="ARBA" id="ARBA00022490"/>
    </source>
</evidence>
<dbReference type="AlphaFoldDB" id="A0A7S1B6Y1"/>
<dbReference type="PROSITE" id="PS00674">
    <property type="entry name" value="AAA"/>
    <property type="match status" value="1"/>
</dbReference>